<gene>
    <name evidence="3" type="ORF">PQ472_03750</name>
</gene>
<dbReference type="Proteomes" id="UP001220377">
    <property type="component" value="Chromosome"/>
</dbReference>
<dbReference type="PRINTS" id="PR00069">
    <property type="entry name" value="ALDKETRDTASE"/>
</dbReference>
<evidence type="ECO:0000313" key="4">
    <source>
        <dbReference type="Proteomes" id="UP001220377"/>
    </source>
</evidence>
<dbReference type="InterPro" id="IPR020471">
    <property type="entry name" value="AKR"/>
</dbReference>
<feature type="domain" description="NADP-dependent oxidoreductase" evidence="2">
    <location>
        <begin position="16"/>
        <end position="301"/>
    </location>
</feature>
<dbReference type="InterPro" id="IPR050523">
    <property type="entry name" value="AKR_Detox_Biosynth"/>
</dbReference>
<sequence length="305" mass="33598">MTENKYYGHSLVPVQPLGLGTNKVGGHNLFPNLKDEDGVAVIKAAIANDLDMLDTAYMYGLGRSEEIIGETVGKKDRRKLVIATKAAQTPADPHVIDNSPAFLKQAVADALERLQTKTIDIFYIHFPDQKTPKNQAVAALDELRQEGKVGAIGVSNFSLAQIREANLNGMLDVVEDNYSLVHRDAERTLFPYLREQGISFVPYFPLASGLLTGKYNREDGAKFSQFSAAQFSQIMDGIDVVRGIAKQHDATVAQTVLAWYIANPDIATVIPGARNVQQLEQNVKARDVQLSDDEYQQIDQAFSAF</sequence>
<reference evidence="3 4" key="1">
    <citation type="submission" date="2023-02" db="EMBL/GenBank/DDBJ databases">
        <title>Genome sequence of Lacticaseibacillus sp. KACC 23028.</title>
        <authorList>
            <person name="Kim S."/>
            <person name="Heo J."/>
            <person name="Kwon S.-W."/>
        </authorList>
    </citation>
    <scope>NUCLEOTIDE SEQUENCE [LARGE SCALE GENOMIC DNA]</scope>
    <source>
        <strain evidence="3 4">KACC 23028</strain>
    </source>
</reference>
<dbReference type="Pfam" id="PF00248">
    <property type="entry name" value="Aldo_ket_red"/>
    <property type="match status" value="1"/>
</dbReference>
<dbReference type="PANTHER" id="PTHR43364:SF4">
    <property type="entry name" value="NAD(P)-LINKED OXIDOREDUCTASE SUPERFAMILY PROTEIN"/>
    <property type="match status" value="1"/>
</dbReference>
<accession>A0ABY7WV75</accession>
<dbReference type="InterPro" id="IPR023210">
    <property type="entry name" value="NADP_OxRdtase_dom"/>
</dbReference>
<dbReference type="Gene3D" id="3.20.20.100">
    <property type="entry name" value="NADP-dependent oxidoreductase domain"/>
    <property type="match status" value="1"/>
</dbReference>
<evidence type="ECO:0000313" key="3">
    <source>
        <dbReference type="EMBL" id="WDF83363.1"/>
    </source>
</evidence>
<evidence type="ECO:0000259" key="2">
    <source>
        <dbReference type="Pfam" id="PF00248"/>
    </source>
</evidence>
<keyword evidence="1" id="KW-0560">Oxidoreductase</keyword>
<proteinExistence type="predicted"/>
<dbReference type="PANTHER" id="PTHR43364">
    <property type="entry name" value="NADH-SPECIFIC METHYLGLYOXAL REDUCTASE-RELATED"/>
    <property type="match status" value="1"/>
</dbReference>
<keyword evidence="4" id="KW-1185">Reference proteome</keyword>
<dbReference type="EMBL" id="CP117884">
    <property type="protein sequence ID" value="WDF83363.1"/>
    <property type="molecule type" value="Genomic_DNA"/>
</dbReference>
<evidence type="ECO:0000256" key="1">
    <source>
        <dbReference type="ARBA" id="ARBA00023002"/>
    </source>
</evidence>
<organism evidence="3 4">
    <name type="scientific">Lacticaseibacillus pabuli</name>
    <dbReference type="NCBI Taxonomy" id="3025672"/>
    <lineage>
        <taxon>Bacteria</taxon>
        <taxon>Bacillati</taxon>
        <taxon>Bacillota</taxon>
        <taxon>Bacilli</taxon>
        <taxon>Lactobacillales</taxon>
        <taxon>Lactobacillaceae</taxon>
        <taxon>Lacticaseibacillus</taxon>
    </lineage>
</organism>
<dbReference type="InterPro" id="IPR036812">
    <property type="entry name" value="NAD(P)_OxRdtase_dom_sf"/>
</dbReference>
<protein>
    <submittedName>
        <fullName evidence="3">Aldo/keto reductase</fullName>
    </submittedName>
</protein>
<name>A0ABY7WV75_9LACO</name>
<dbReference type="RefSeq" id="WP_274261470.1">
    <property type="nucleotide sequence ID" value="NZ_CP117884.1"/>
</dbReference>
<dbReference type="SUPFAM" id="SSF51430">
    <property type="entry name" value="NAD(P)-linked oxidoreductase"/>
    <property type="match status" value="1"/>
</dbReference>